<keyword evidence="2" id="KW-0167">Capsid protein</keyword>
<comment type="caution">
    <text evidence="2">The sequence shown here is derived from an EMBL/GenBank/DDBJ whole genome shotgun (WGS) entry which is preliminary data.</text>
</comment>
<reference evidence="2 3" key="1">
    <citation type="submission" date="2024-05" db="EMBL/GenBank/DDBJ databases">
        <authorList>
            <person name="Haq I."/>
            <person name="Ullah Z."/>
            <person name="Ahmad R."/>
            <person name="Li M."/>
            <person name="Tong Y."/>
        </authorList>
    </citation>
    <scope>NUCLEOTIDE SEQUENCE [LARGE SCALE GENOMIC DNA]</scope>
    <source>
        <strain evidence="2 3">16A2E</strain>
    </source>
</reference>
<accession>A0ABU9XH89</accession>
<keyword evidence="3" id="KW-1185">Reference proteome</keyword>
<dbReference type="Proteomes" id="UP001444625">
    <property type="component" value="Unassembled WGS sequence"/>
</dbReference>
<evidence type="ECO:0000313" key="3">
    <source>
        <dbReference type="Proteomes" id="UP001444625"/>
    </source>
</evidence>
<keyword evidence="2" id="KW-0946">Virion</keyword>
<feature type="region of interest" description="Disordered" evidence="1">
    <location>
        <begin position="1"/>
        <end position="110"/>
    </location>
</feature>
<protein>
    <submittedName>
        <fullName evidence="2">CotO family spore coat protein</fullName>
    </submittedName>
</protein>
<sequence>MSERSKFANEPLMYINQPTINKPSAPMQNFYTTPKKSLNHTPQTDEKTPQKKVKKRSSNLGAFSQVVPNLKEPQKVEKKHSTTNRLNSDKNEDSYAQSEEENNNERKKFKDMSLTEKIAYFVNTPNHLPKMRCEVKTAEKSHRGIIRDFKEDTVYMQVGRRSSNTTIKLEDITEIRLLGF</sequence>
<name>A0ABU9XH89_9BACI</name>
<dbReference type="Pfam" id="PF14153">
    <property type="entry name" value="Spore_coat_CotO"/>
    <property type="match status" value="1"/>
</dbReference>
<dbReference type="RefSeq" id="WP_345825090.1">
    <property type="nucleotide sequence ID" value="NZ_JBDIML010000003.1"/>
</dbReference>
<evidence type="ECO:0000256" key="1">
    <source>
        <dbReference type="SAM" id="MobiDB-lite"/>
    </source>
</evidence>
<feature type="compositionally biased region" description="Polar residues" evidence="1">
    <location>
        <begin position="16"/>
        <end position="42"/>
    </location>
</feature>
<dbReference type="EMBL" id="JBDIML010000003">
    <property type="protein sequence ID" value="MEN2767621.1"/>
    <property type="molecule type" value="Genomic_DNA"/>
</dbReference>
<dbReference type="InterPro" id="IPR025439">
    <property type="entry name" value="Spore_coat_CotO"/>
</dbReference>
<evidence type="ECO:0000313" key="2">
    <source>
        <dbReference type="EMBL" id="MEN2767621.1"/>
    </source>
</evidence>
<proteinExistence type="predicted"/>
<organism evidence="2 3">
    <name type="scientific">Ornithinibacillus xuwenensis</name>
    <dbReference type="NCBI Taxonomy" id="3144668"/>
    <lineage>
        <taxon>Bacteria</taxon>
        <taxon>Bacillati</taxon>
        <taxon>Bacillota</taxon>
        <taxon>Bacilli</taxon>
        <taxon>Bacillales</taxon>
        <taxon>Bacillaceae</taxon>
        <taxon>Ornithinibacillus</taxon>
    </lineage>
</organism>
<gene>
    <name evidence="2" type="ORF">ABC228_10515</name>
</gene>